<comment type="catalytic activity">
    <reaction evidence="10">
        <text>a 5,6-dihydrouridine in tRNA + NAD(+) = a uridine in tRNA + NADH + H(+)</text>
        <dbReference type="Rhea" id="RHEA:54452"/>
        <dbReference type="Rhea" id="RHEA-COMP:13339"/>
        <dbReference type="Rhea" id="RHEA-COMP:13887"/>
        <dbReference type="ChEBI" id="CHEBI:15378"/>
        <dbReference type="ChEBI" id="CHEBI:57540"/>
        <dbReference type="ChEBI" id="CHEBI:57945"/>
        <dbReference type="ChEBI" id="CHEBI:65315"/>
        <dbReference type="ChEBI" id="CHEBI:74443"/>
    </reaction>
</comment>
<feature type="binding site" evidence="13">
    <location>
        <begin position="228"/>
        <end position="229"/>
    </location>
    <ligand>
        <name>FMN</name>
        <dbReference type="ChEBI" id="CHEBI:58210"/>
    </ligand>
</feature>
<keyword evidence="4 11" id="KW-0288">FMN</keyword>
<gene>
    <name evidence="15" type="ordered locus">BN4_20452</name>
</gene>
<evidence type="ECO:0000256" key="10">
    <source>
        <dbReference type="ARBA" id="ARBA00048802"/>
    </source>
</evidence>
<dbReference type="PANTHER" id="PTHR45846:SF1">
    <property type="entry name" value="TRNA-DIHYDROURIDINE(47) SYNTHASE [NAD(P)(+)]-LIKE"/>
    <property type="match status" value="1"/>
</dbReference>
<evidence type="ECO:0000256" key="11">
    <source>
        <dbReference type="PIRNR" id="PIRNR006621"/>
    </source>
</evidence>
<keyword evidence="8 11" id="KW-0560">Oxidoreductase</keyword>
<reference evidence="15 16" key="1">
    <citation type="journal article" date="2013" name="PLoS ONE">
        <title>The first genomic and proteomic characterization of a deep-sea sulfate reducer: insights into the piezophilic lifestyle of Desulfovibrio piezophilus.</title>
        <authorList>
            <person name="Pradel N."/>
            <person name="Ji B."/>
            <person name="Gimenez G."/>
            <person name="Talla E."/>
            <person name="Lenoble P."/>
            <person name="Garel M."/>
            <person name="Tamburini C."/>
            <person name="Fourquet P."/>
            <person name="Lebrun R."/>
            <person name="Bertin P."/>
            <person name="Denis Y."/>
            <person name="Pophillat M."/>
            <person name="Barbe V."/>
            <person name="Ollivier B."/>
            <person name="Dolla A."/>
        </authorList>
    </citation>
    <scope>NUCLEOTIDE SEQUENCE [LARGE SCALE GENOMIC DNA]</scope>
    <source>
        <strain evidence="16">DSM 10523 / SB164P1</strain>
    </source>
</reference>
<dbReference type="Gene3D" id="3.20.20.70">
    <property type="entry name" value="Aldolase class I"/>
    <property type="match status" value="1"/>
</dbReference>
<dbReference type="PATRIC" id="fig|879567.3.peg.3554"/>
<keyword evidence="2" id="KW-0820">tRNA-binding</keyword>
<name>M1WSZ8_PSEP2</name>
<dbReference type="STRING" id="1322246.BN4_20452"/>
<keyword evidence="13" id="KW-0547">Nucleotide-binding</keyword>
<evidence type="ECO:0000256" key="8">
    <source>
        <dbReference type="ARBA" id="ARBA00023002"/>
    </source>
</evidence>
<dbReference type="InterPro" id="IPR013785">
    <property type="entry name" value="Aldolase_TIM"/>
</dbReference>
<keyword evidence="3 11" id="KW-0285">Flavoprotein</keyword>
<evidence type="ECO:0000256" key="1">
    <source>
        <dbReference type="ARBA" id="ARBA00002790"/>
    </source>
</evidence>
<evidence type="ECO:0000256" key="2">
    <source>
        <dbReference type="ARBA" id="ARBA00022555"/>
    </source>
</evidence>
<feature type="binding site" evidence="13">
    <location>
        <position position="69"/>
    </location>
    <ligand>
        <name>FMN</name>
        <dbReference type="ChEBI" id="CHEBI:58210"/>
    </ligand>
</feature>
<dbReference type="EMBL" id="FO203427">
    <property type="protein sequence ID" value="CCH50514.1"/>
    <property type="molecule type" value="Genomic_DNA"/>
</dbReference>
<reference evidence="16" key="2">
    <citation type="journal article" date="2013" name="Stand. Genomic Sci.">
        <title>Complete genome sequence of Desulfocapsa sulfexigens, a marine deltaproteobacterium specialized in disproportionating inorganic sulfur compounds.</title>
        <authorList>
            <person name="Finster K.W."/>
            <person name="Kjeldsen K.U."/>
            <person name="Kube M."/>
            <person name="Reinhardt R."/>
            <person name="Mussmann M."/>
            <person name="Amann R."/>
            <person name="Schreiber L."/>
        </authorList>
    </citation>
    <scope>NUCLEOTIDE SEQUENCE [LARGE SCALE GENOMIC DNA]</scope>
    <source>
        <strain evidence="16">DSM 10523 / SB164P1</strain>
    </source>
</reference>
<evidence type="ECO:0000256" key="3">
    <source>
        <dbReference type="ARBA" id="ARBA00022630"/>
    </source>
</evidence>
<feature type="binding site" evidence="13">
    <location>
        <position position="173"/>
    </location>
    <ligand>
        <name>FMN</name>
        <dbReference type="ChEBI" id="CHEBI:58210"/>
    </ligand>
</feature>
<dbReference type="Gene3D" id="1.10.1200.80">
    <property type="entry name" value="Putative flavin oxidoreducatase, domain 2"/>
    <property type="match status" value="1"/>
</dbReference>
<evidence type="ECO:0000256" key="12">
    <source>
        <dbReference type="PIRSR" id="PIRSR006621-1"/>
    </source>
</evidence>
<evidence type="ECO:0000313" key="15">
    <source>
        <dbReference type="EMBL" id="CCH50514.1"/>
    </source>
</evidence>
<evidence type="ECO:0000259" key="14">
    <source>
        <dbReference type="Pfam" id="PF01207"/>
    </source>
</evidence>
<protein>
    <recommendedName>
        <fullName evidence="11">tRNA-dihydrouridine synthase</fullName>
        <ecNumber evidence="11">1.3.1.-</ecNumber>
    </recommendedName>
</protein>
<dbReference type="InterPro" id="IPR024036">
    <property type="entry name" value="tRNA-dHydroUridine_Synthase_C"/>
</dbReference>
<keyword evidence="5 11" id="KW-0819">tRNA processing</keyword>
<dbReference type="HOGENOM" id="CLU_013299_0_3_7"/>
<dbReference type="eggNOG" id="COG0042">
    <property type="taxonomic scope" value="Bacteria"/>
</dbReference>
<evidence type="ECO:0000256" key="9">
    <source>
        <dbReference type="ARBA" id="ARBA00048205"/>
    </source>
</evidence>
<dbReference type="KEGG" id="dpi:BN4_20452"/>
<keyword evidence="7" id="KW-0694">RNA-binding</keyword>
<dbReference type="GO" id="GO:0000049">
    <property type="term" value="F:tRNA binding"/>
    <property type="evidence" value="ECO:0007669"/>
    <property type="project" value="UniProtKB-KW"/>
</dbReference>
<dbReference type="GO" id="GO:0017150">
    <property type="term" value="F:tRNA dihydrouridine synthase activity"/>
    <property type="evidence" value="ECO:0007669"/>
    <property type="project" value="InterPro"/>
</dbReference>
<dbReference type="CDD" id="cd02801">
    <property type="entry name" value="DUS_like_FMN"/>
    <property type="match status" value="1"/>
</dbReference>
<comment type="catalytic activity">
    <reaction evidence="9">
        <text>a 5,6-dihydrouridine in tRNA + NADP(+) = a uridine in tRNA + NADPH + H(+)</text>
        <dbReference type="Rhea" id="RHEA:23624"/>
        <dbReference type="Rhea" id="RHEA-COMP:13339"/>
        <dbReference type="Rhea" id="RHEA-COMP:13887"/>
        <dbReference type="ChEBI" id="CHEBI:15378"/>
        <dbReference type="ChEBI" id="CHEBI:57783"/>
        <dbReference type="ChEBI" id="CHEBI:58349"/>
        <dbReference type="ChEBI" id="CHEBI:65315"/>
        <dbReference type="ChEBI" id="CHEBI:74443"/>
    </reaction>
</comment>
<dbReference type="PANTHER" id="PTHR45846">
    <property type="entry name" value="TRNA-DIHYDROURIDINE(47) SYNTHASE [NAD(P)(+)]-LIKE"/>
    <property type="match status" value="1"/>
</dbReference>
<dbReference type="OrthoDB" id="9764501at2"/>
<sequence length="339" mass="37568">MSEIIIQKDSPWLAPLAGYSDLPFRLLSKKFGCSVCCSEMVSVKGMAFANVGTQRLIATCPEDDPMVLQLFGADPHYFKPVMEELVGLGYRNFDLNAGCPVRKVLKSGSGVKLMDDIDKLVQLASIMVRSAEVHPEGGRVGIKFRLGFKNGEDIYIELGKRLQDVGVDWVTMHPRYGKQMFSGSADWTKLKLLKDAVSIPVIGSGDLFTAEDGVRCIQETGIDTVMFARGALYDPAIFSRFTALQNGEIPTLRTGTALAEVVREHIRLTRTYEGDDRSFRKIRSIIPRYAKGLRGIRSLRASLLQCQDWDELEKATSIMATLEAAEPATPETLIDEIPQ</sequence>
<dbReference type="BioCyc" id="DPIE1322246:BN4_RS16495-MONOMER"/>
<dbReference type="InterPro" id="IPR035587">
    <property type="entry name" value="DUS-like_FMN-bd"/>
</dbReference>
<dbReference type="PIRSF" id="PIRSF006621">
    <property type="entry name" value="Dus"/>
    <property type="match status" value="1"/>
</dbReference>
<dbReference type="Pfam" id="PF01207">
    <property type="entry name" value="Dus"/>
    <property type="match status" value="1"/>
</dbReference>
<dbReference type="SUPFAM" id="SSF51395">
    <property type="entry name" value="FMN-linked oxidoreductases"/>
    <property type="match status" value="1"/>
</dbReference>
<evidence type="ECO:0000256" key="5">
    <source>
        <dbReference type="ARBA" id="ARBA00022694"/>
    </source>
</evidence>
<keyword evidence="6" id="KW-0521">NADP</keyword>
<organism evidence="15 16">
    <name type="scientific">Pseudodesulfovibrio piezophilus (strain DSM 21447 / JCM 15486 / C1TLV30)</name>
    <name type="common">Desulfovibrio piezophilus</name>
    <dbReference type="NCBI Taxonomy" id="1322246"/>
    <lineage>
        <taxon>Bacteria</taxon>
        <taxon>Pseudomonadati</taxon>
        <taxon>Thermodesulfobacteriota</taxon>
        <taxon>Desulfovibrionia</taxon>
        <taxon>Desulfovibrionales</taxon>
        <taxon>Desulfovibrionaceae</taxon>
    </lineage>
</organism>
<evidence type="ECO:0000256" key="7">
    <source>
        <dbReference type="ARBA" id="ARBA00022884"/>
    </source>
</evidence>
<evidence type="ECO:0000313" key="16">
    <source>
        <dbReference type="Proteomes" id="UP000011724"/>
    </source>
</evidence>
<keyword evidence="16" id="KW-1185">Reference proteome</keyword>
<comment type="function">
    <text evidence="1 11">Catalyzes the synthesis of 5,6-dihydrouridine (D), a modified base found in the D-loop of most tRNAs, via the reduction of the C5-C6 double bond in target uridines.</text>
</comment>
<dbReference type="EC" id="1.3.1.-" evidence="11"/>
<evidence type="ECO:0000256" key="4">
    <source>
        <dbReference type="ARBA" id="ARBA00022643"/>
    </source>
</evidence>
<feature type="binding site" evidence="13">
    <location>
        <position position="143"/>
    </location>
    <ligand>
        <name>FMN</name>
        <dbReference type="ChEBI" id="CHEBI:58210"/>
    </ligand>
</feature>
<evidence type="ECO:0000256" key="13">
    <source>
        <dbReference type="PIRSR" id="PIRSR006621-2"/>
    </source>
</evidence>
<dbReference type="RefSeq" id="WP_015416556.1">
    <property type="nucleotide sequence ID" value="NC_020409.1"/>
</dbReference>
<dbReference type="InterPro" id="IPR001269">
    <property type="entry name" value="DUS_fam"/>
</dbReference>
<accession>M1WSZ8</accession>
<dbReference type="AlphaFoldDB" id="M1WSZ8"/>
<proteinExistence type="inferred from homology"/>
<feature type="active site" description="Proton donor" evidence="12">
    <location>
        <position position="99"/>
    </location>
</feature>
<dbReference type="Proteomes" id="UP000011724">
    <property type="component" value="Chromosome"/>
</dbReference>
<evidence type="ECO:0000256" key="6">
    <source>
        <dbReference type="ARBA" id="ARBA00022857"/>
    </source>
</evidence>
<feature type="domain" description="DUS-like FMN-binding" evidence="14">
    <location>
        <begin position="13"/>
        <end position="317"/>
    </location>
</feature>
<dbReference type="GO" id="GO:0050660">
    <property type="term" value="F:flavin adenine dinucleotide binding"/>
    <property type="evidence" value="ECO:0007669"/>
    <property type="project" value="InterPro"/>
</dbReference>
<comment type="cofactor">
    <cofactor evidence="11 13">
        <name>FMN</name>
        <dbReference type="ChEBI" id="CHEBI:58210"/>
    </cofactor>
</comment>
<comment type="similarity">
    <text evidence="11">Belongs to the dus family.</text>
</comment>